<protein>
    <submittedName>
        <fullName evidence="1">Uncharacterized protein</fullName>
    </submittedName>
</protein>
<dbReference type="Proteomes" id="UP001269819">
    <property type="component" value="Unassembled WGS sequence"/>
</dbReference>
<name>A0ABU3VUN7_9GAMM</name>
<evidence type="ECO:0000313" key="1">
    <source>
        <dbReference type="EMBL" id="MDV2077984.1"/>
    </source>
</evidence>
<gene>
    <name evidence="1" type="ORF">RYS15_04785</name>
</gene>
<reference evidence="1 2" key="1">
    <citation type="submission" date="2023-10" db="EMBL/GenBank/DDBJ databases">
        <title>Characteristics and mechanism of a salt-tolerant marine origin heterotrophic nitrifying- aerobic denitrifying bacteria Marinobacter xestospongiae HN1.</title>
        <authorList>
            <person name="Qi R."/>
        </authorList>
    </citation>
    <scope>NUCLEOTIDE SEQUENCE [LARGE SCALE GENOMIC DNA]</scope>
    <source>
        <strain evidence="1 2">HN1</strain>
    </source>
</reference>
<evidence type="ECO:0000313" key="2">
    <source>
        <dbReference type="Proteomes" id="UP001269819"/>
    </source>
</evidence>
<keyword evidence="2" id="KW-1185">Reference proteome</keyword>
<dbReference type="EMBL" id="JAWIIJ010000002">
    <property type="protein sequence ID" value="MDV2077984.1"/>
    <property type="molecule type" value="Genomic_DNA"/>
</dbReference>
<proteinExistence type="predicted"/>
<organism evidence="1 2">
    <name type="scientific">Marinobacter xestospongiae</name>
    <dbReference type="NCBI Taxonomy" id="994319"/>
    <lineage>
        <taxon>Bacteria</taxon>
        <taxon>Pseudomonadati</taxon>
        <taxon>Pseudomonadota</taxon>
        <taxon>Gammaproteobacteria</taxon>
        <taxon>Pseudomonadales</taxon>
        <taxon>Marinobacteraceae</taxon>
        <taxon>Marinobacter</taxon>
    </lineage>
</organism>
<accession>A0ABU3VUN7</accession>
<comment type="caution">
    <text evidence="1">The sequence shown here is derived from an EMBL/GenBank/DDBJ whole genome shotgun (WGS) entry which is preliminary data.</text>
</comment>
<sequence length="55" mass="6135">MRRSALLLLPLGLLLVLMAWYLAEWPAGLCASFYRGGLVGAESSWTWPMPCRGRP</sequence>
<dbReference type="RefSeq" id="WP_316972837.1">
    <property type="nucleotide sequence ID" value="NZ_JAWIIJ010000002.1"/>
</dbReference>